<evidence type="ECO:0000256" key="5">
    <source>
        <dbReference type="ARBA" id="ARBA00022833"/>
    </source>
</evidence>
<evidence type="ECO:0000256" key="3">
    <source>
        <dbReference type="ARBA" id="ARBA00022771"/>
    </source>
</evidence>
<evidence type="ECO:0000259" key="8">
    <source>
        <dbReference type="PROSITE" id="PS51050"/>
    </source>
</evidence>
<keyword evidence="3" id="KW-0863">Zinc-finger</keyword>
<dbReference type="Pfam" id="PF00646">
    <property type="entry name" value="F-box"/>
    <property type="match status" value="1"/>
</dbReference>
<protein>
    <recommendedName>
        <fullName evidence="13">F-box protein</fullName>
    </recommendedName>
</protein>
<dbReference type="GO" id="GO:0006281">
    <property type="term" value="P:DNA repair"/>
    <property type="evidence" value="ECO:0007669"/>
    <property type="project" value="TreeGrafter"/>
</dbReference>
<dbReference type="CDD" id="cd18008">
    <property type="entry name" value="DEXDc_SHPRH-like"/>
    <property type="match status" value="1"/>
</dbReference>
<evidence type="ECO:0000256" key="1">
    <source>
        <dbReference type="ARBA" id="ARBA00022723"/>
    </source>
</evidence>
<evidence type="ECO:0008006" key="13">
    <source>
        <dbReference type="Google" id="ProtNLM"/>
    </source>
</evidence>
<keyword evidence="1" id="KW-0479">Metal-binding</keyword>
<sequence length="1395" mass="156430">MDDSLSDDKLCGFLFAVLAVTPSQPDPCPSLGFKERCNLFGDSSNAVGFRSENGVVLVPVDSAAKQNEGGSASASDSAQCQVVGRESRIDYDGNALVSTTQKKGNVKRKIRVVSGSGSLRKKRMTQIGMVNGTVSVIHQLHALVRKKCLKIDARVILVDLGDCGEARAVVLVDVYLPIALWSGWQFPKSGSTAGALFRHLRCDWDERRSVLSCLNYIRKIQGACESIWNLCDCHVFGCKLHYQARDSSKNSLFELHEIFKSVPGVGKERKPDNSGIVPLNDSQRCGIWELSDDILTKILAPLSPMDIARVSATCRHMRFLAASIMPCTKLKLFPHQQTAVEWMLHRERNAERLAHPLYVSFSTEDGFVFHMNIVSGEIVIGEAPTIKDFCGGMFCDEPGLGKTVTTLSLILKTQGTLADPPDGSNVVWCSHNGNLKCGYYDIVGSYIIDSSNLGKRGICQDAWNNENHDHSSKRARLKIPAEKTSGLNKKCSGEEKKSPIGEYSEQPMAASRSSWGLSSIKKNLCATFEEGAGHSKERKDSVNSLKLEHASSAETRISEKMPVNTSFGHEKGCERPEKPTLDSVECNDTWIQCDACQKWRKLADSSMANTNAAWFCSMNTDPLYQSCSIPEQPWHNSCEITYLPGFHVKGSAGGEKKNVSFFTGVLKEHYPMINSETKKALTWLARLPPDKLSEMEINGIRGPVLSTFVVSTRYVNPYHKIFQAFGLIKKLEKGVNKWYYPPNLNNNLAFDVTALGMALCEPLDSFRLYLSRATLIVVPANLVDHWKTQIEKHVKHSQLRVYVWNDTWKCKPSVHSLAWDYDVIITTFSRLSAEWSTCKRSVLMHVHWLRIILDEGHTLGSSLNLTNKLQMAISLTASNRWMLTGTPTPNTPKSQLSHLQPLLRFLHEEAYGLNPKSWEVGILKPFEAEMEEGRFRLLQLLRNCMISARKTDLHNIPPCIKKAVFVDFTEDHARSYNELVLTVRRNLLMADWNDSSHIESLLNSKQWKFRAETIKNVRLSCCVAGHIKVTHTGEDIQETMDMLVEGGMDPDSAEYSSIKYNLLCGGWCVRCKEWCRLPFITPCWHLLCLDCVALDSTKCTYPGCNKLYEMQNPDSLARPENPNPKWPVPKDLIELQPSYKQDAWDPDWQSTSSSKVSYLVQRLNTLQESNKKGYYSSNDQVLAESSCPLVMGDVKSSFQQCPPSTEPNNMPEKVIIFSQFLEHIHVIEQQLTIAGIKYAGMYSPMPLTNKKKSLATFQHDPGCMALVMDGSAALGLDLSFVTHLFLMEPIWDKSMEEQVISRAHRMGACRPIHVETLAMRGTIEEQMLEFLQDADRRRNSPSAVVQSNDGRKFPTKGVIQFEEGVRGRSLHDFAENSYLLNLRFANSNPNAVEGV</sequence>
<comment type="caution">
    <text evidence="11">The sequence shown here is derived from an EMBL/GenBank/DDBJ whole genome shotgun (WGS) entry which is preliminary data.</text>
</comment>
<evidence type="ECO:0000313" key="12">
    <source>
        <dbReference type="Proteomes" id="UP001293593"/>
    </source>
</evidence>
<organism evidence="11 12">
    <name type="scientific">Acacia crassicarpa</name>
    <name type="common">northern wattle</name>
    <dbReference type="NCBI Taxonomy" id="499986"/>
    <lineage>
        <taxon>Eukaryota</taxon>
        <taxon>Viridiplantae</taxon>
        <taxon>Streptophyta</taxon>
        <taxon>Embryophyta</taxon>
        <taxon>Tracheophyta</taxon>
        <taxon>Spermatophyta</taxon>
        <taxon>Magnoliopsida</taxon>
        <taxon>eudicotyledons</taxon>
        <taxon>Gunneridae</taxon>
        <taxon>Pentapetalae</taxon>
        <taxon>rosids</taxon>
        <taxon>fabids</taxon>
        <taxon>Fabales</taxon>
        <taxon>Fabaceae</taxon>
        <taxon>Caesalpinioideae</taxon>
        <taxon>mimosoid clade</taxon>
        <taxon>Acacieae</taxon>
        <taxon>Acacia</taxon>
    </lineage>
</organism>
<dbReference type="SUPFAM" id="SSF52540">
    <property type="entry name" value="P-loop containing nucleoside triphosphate hydrolases"/>
    <property type="match status" value="3"/>
</dbReference>
<dbReference type="GO" id="GO:0016787">
    <property type="term" value="F:hydrolase activity"/>
    <property type="evidence" value="ECO:0007669"/>
    <property type="project" value="UniProtKB-KW"/>
</dbReference>
<dbReference type="PROSITE" id="PS51050">
    <property type="entry name" value="ZF_CW"/>
    <property type="match status" value="1"/>
</dbReference>
<feature type="domain" description="CW-type" evidence="8">
    <location>
        <begin position="584"/>
        <end position="635"/>
    </location>
</feature>
<dbReference type="SMART" id="SM00487">
    <property type="entry name" value="DEXDc"/>
    <property type="match status" value="1"/>
</dbReference>
<dbReference type="SMART" id="SM00490">
    <property type="entry name" value="HELICc"/>
    <property type="match status" value="1"/>
</dbReference>
<reference evidence="11" key="1">
    <citation type="submission" date="2023-10" db="EMBL/GenBank/DDBJ databases">
        <title>Chromosome-level genome of the transformable northern wattle, Acacia crassicarpa.</title>
        <authorList>
            <person name="Massaro I."/>
            <person name="Sinha N.R."/>
            <person name="Poethig S."/>
            <person name="Leichty A.R."/>
        </authorList>
    </citation>
    <scope>NUCLEOTIDE SEQUENCE</scope>
    <source>
        <strain evidence="11">Acra3RX</strain>
        <tissue evidence="11">Leaf</tissue>
    </source>
</reference>
<dbReference type="GO" id="GO:0008094">
    <property type="term" value="F:ATP-dependent activity, acting on DNA"/>
    <property type="evidence" value="ECO:0007669"/>
    <property type="project" value="TreeGrafter"/>
</dbReference>
<dbReference type="InterPro" id="IPR027417">
    <property type="entry name" value="P-loop_NTPase"/>
</dbReference>
<dbReference type="InterPro" id="IPR014001">
    <property type="entry name" value="Helicase_ATP-bd"/>
</dbReference>
<dbReference type="PANTHER" id="PTHR45626:SF14">
    <property type="entry name" value="ATP-DEPENDENT DNA HELICASE (EUROFUNG)"/>
    <property type="match status" value="1"/>
</dbReference>
<feature type="region of interest" description="Disordered" evidence="7">
    <location>
        <begin position="486"/>
        <end position="507"/>
    </location>
</feature>
<dbReference type="Gene3D" id="3.30.40.100">
    <property type="match status" value="1"/>
</dbReference>
<dbReference type="InterPro" id="IPR050628">
    <property type="entry name" value="SNF2_RAD54_helicase_TF"/>
</dbReference>
<dbReference type="InterPro" id="IPR001650">
    <property type="entry name" value="Helicase_C-like"/>
</dbReference>
<dbReference type="CDD" id="cd18793">
    <property type="entry name" value="SF2_C_SNF"/>
    <property type="match status" value="1"/>
</dbReference>
<dbReference type="Pfam" id="PF00176">
    <property type="entry name" value="SNF2-rel_dom"/>
    <property type="match status" value="1"/>
</dbReference>
<evidence type="ECO:0000256" key="6">
    <source>
        <dbReference type="ARBA" id="ARBA00022840"/>
    </source>
</evidence>
<evidence type="ECO:0000259" key="9">
    <source>
        <dbReference type="PROSITE" id="PS51192"/>
    </source>
</evidence>
<dbReference type="Pfam" id="PF07496">
    <property type="entry name" value="zf-CW"/>
    <property type="match status" value="1"/>
</dbReference>
<dbReference type="PANTHER" id="PTHR45626">
    <property type="entry name" value="TRANSCRIPTION TERMINATION FACTOR 2-RELATED"/>
    <property type="match status" value="1"/>
</dbReference>
<dbReference type="PROSITE" id="PS00518">
    <property type="entry name" value="ZF_RING_1"/>
    <property type="match status" value="1"/>
</dbReference>
<accession>A0AAE1NA04</accession>
<keyword evidence="2" id="KW-0547">Nucleotide-binding</keyword>
<evidence type="ECO:0000256" key="2">
    <source>
        <dbReference type="ARBA" id="ARBA00022741"/>
    </source>
</evidence>
<evidence type="ECO:0000256" key="4">
    <source>
        <dbReference type="ARBA" id="ARBA00022801"/>
    </source>
</evidence>
<dbReference type="InterPro" id="IPR038718">
    <property type="entry name" value="SNF2-like_sf"/>
</dbReference>
<feature type="domain" description="Helicase ATP-binding" evidence="9">
    <location>
        <begin position="738"/>
        <end position="905"/>
    </location>
</feature>
<dbReference type="PROSITE" id="PS51192">
    <property type="entry name" value="HELICASE_ATP_BIND_1"/>
    <property type="match status" value="1"/>
</dbReference>
<dbReference type="Pfam" id="PF00271">
    <property type="entry name" value="Helicase_C"/>
    <property type="match status" value="1"/>
</dbReference>
<dbReference type="InterPro" id="IPR049730">
    <property type="entry name" value="SNF2/RAD54-like_C"/>
</dbReference>
<keyword evidence="6" id="KW-0067">ATP-binding</keyword>
<keyword evidence="5" id="KW-0862">Zinc</keyword>
<dbReference type="InterPro" id="IPR017907">
    <property type="entry name" value="Znf_RING_CS"/>
</dbReference>
<dbReference type="InterPro" id="IPR011124">
    <property type="entry name" value="Znf_CW"/>
</dbReference>
<dbReference type="InterPro" id="IPR000330">
    <property type="entry name" value="SNF2_N"/>
</dbReference>
<dbReference type="InterPro" id="IPR001810">
    <property type="entry name" value="F-box_dom"/>
</dbReference>
<keyword evidence="4" id="KW-0378">Hydrolase</keyword>
<dbReference type="GO" id="GO:0005634">
    <property type="term" value="C:nucleus"/>
    <property type="evidence" value="ECO:0007669"/>
    <property type="project" value="TreeGrafter"/>
</dbReference>
<dbReference type="CDD" id="cd16449">
    <property type="entry name" value="RING-HC"/>
    <property type="match status" value="1"/>
</dbReference>
<evidence type="ECO:0000313" key="11">
    <source>
        <dbReference type="EMBL" id="KAK4285370.1"/>
    </source>
</evidence>
<gene>
    <name evidence="11" type="ORF">QN277_002077</name>
</gene>
<feature type="domain" description="Helicase C-terminal" evidence="10">
    <location>
        <begin position="1193"/>
        <end position="1351"/>
    </location>
</feature>
<dbReference type="InterPro" id="IPR036047">
    <property type="entry name" value="F-box-like_dom_sf"/>
</dbReference>
<dbReference type="Gene3D" id="3.40.50.300">
    <property type="entry name" value="P-loop containing nucleotide triphosphate hydrolases"/>
    <property type="match status" value="1"/>
</dbReference>
<dbReference type="CDD" id="cd09917">
    <property type="entry name" value="F-box_SF"/>
    <property type="match status" value="1"/>
</dbReference>
<dbReference type="SMART" id="SM00256">
    <property type="entry name" value="FBOX"/>
    <property type="match status" value="1"/>
</dbReference>
<dbReference type="GO" id="GO:0005524">
    <property type="term" value="F:ATP binding"/>
    <property type="evidence" value="ECO:0007669"/>
    <property type="project" value="UniProtKB-KW"/>
</dbReference>
<keyword evidence="12" id="KW-1185">Reference proteome</keyword>
<dbReference type="Gene3D" id="3.40.50.10810">
    <property type="entry name" value="Tandem AAA-ATPase domain"/>
    <property type="match status" value="1"/>
</dbReference>
<proteinExistence type="predicted"/>
<name>A0AAE1NA04_9FABA</name>
<dbReference type="SUPFAM" id="SSF81383">
    <property type="entry name" value="F-box domain"/>
    <property type="match status" value="1"/>
</dbReference>
<dbReference type="PROSITE" id="PS51194">
    <property type="entry name" value="HELICASE_CTER"/>
    <property type="match status" value="1"/>
</dbReference>
<evidence type="ECO:0000256" key="7">
    <source>
        <dbReference type="SAM" id="MobiDB-lite"/>
    </source>
</evidence>
<dbReference type="Proteomes" id="UP001293593">
    <property type="component" value="Unassembled WGS sequence"/>
</dbReference>
<evidence type="ECO:0000259" key="10">
    <source>
        <dbReference type="PROSITE" id="PS51194"/>
    </source>
</evidence>
<dbReference type="EMBL" id="JAWXYG010000001">
    <property type="protein sequence ID" value="KAK4285370.1"/>
    <property type="molecule type" value="Genomic_DNA"/>
</dbReference>
<dbReference type="GO" id="GO:0008270">
    <property type="term" value="F:zinc ion binding"/>
    <property type="evidence" value="ECO:0007669"/>
    <property type="project" value="UniProtKB-KW"/>
</dbReference>